<dbReference type="EMBL" id="FQXG01000007">
    <property type="protein sequence ID" value="SHI11364.1"/>
    <property type="molecule type" value="Genomic_DNA"/>
</dbReference>
<evidence type="ECO:0000256" key="4">
    <source>
        <dbReference type="ARBA" id="ARBA00023053"/>
    </source>
</evidence>
<gene>
    <name evidence="8" type="primary">nqrA</name>
    <name evidence="12" type="ORF">SAMN02745129_4244</name>
</gene>
<evidence type="ECO:0000259" key="11">
    <source>
        <dbReference type="Pfam" id="PF24836"/>
    </source>
</evidence>
<dbReference type="GO" id="GO:0016655">
    <property type="term" value="F:oxidoreductase activity, acting on NAD(P)H, quinone or similar compound as acceptor"/>
    <property type="evidence" value="ECO:0007669"/>
    <property type="project" value="UniProtKB-UniRule"/>
</dbReference>
<dbReference type="InterPro" id="IPR056148">
    <property type="entry name" value="NQRA_2nd"/>
</dbReference>
<dbReference type="Pfam" id="PF11973">
    <property type="entry name" value="NQRA_SLBB"/>
    <property type="match status" value="1"/>
</dbReference>
<name>A0A1M5YHG6_9GAMM</name>
<dbReference type="OrthoDB" id="9774536at2"/>
<keyword evidence="4 8" id="KW-0915">Sodium</keyword>
<keyword evidence="13" id="KW-1185">Reference proteome</keyword>
<dbReference type="InterPro" id="IPR022615">
    <property type="entry name" value="NqrA_C_domain"/>
</dbReference>
<evidence type="ECO:0000256" key="5">
    <source>
        <dbReference type="ARBA" id="ARBA00023065"/>
    </source>
</evidence>
<dbReference type="STRING" id="299255.SAMN02745129_4244"/>
<evidence type="ECO:0000256" key="7">
    <source>
        <dbReference type="ARBA" id="ARBA00023201"/>
    </source>
</evidence>
<comment type="subunit">
    <text evidence="8">Composed of six subunits; NqrA, NqrB, NqrC, NqrD, NqrE and NqrF.</text>
</comment>
<organism evidence="12 13">
    <name type="scientific">Ferrimonas marina</name>
    <dbReference type="NCBI Taxonomy" id="299255"/>
    <lineage>
        <taxon>Bacteria</taxon>
        <taxon>Pseudomonadati</taxon>
        <taxon>Pseudomonadota</taxon>
        <taxon>Gammaproteobacteria</taxon>
        <taxon>Alteromonadales</taxon>
        <taxon>Ferrimonadaceae</taxon>
        <taxon>Ferrimonas</taxon>
    </lineage>
</organism>
<dbReference type="PANTHER" id="PTHR37839">
    <property type="entry name" value="NA(+)-TRANSLOCATING NADH-QUINONE REDUCTASE SUBUNIT A"/>
    <property type="match status" value="1"/>
</dbReference>
<evidence type="ECO:0000256" key="8">
    <source>
        <dbReference type="HAMAP-Rule" id="MF_00425"/>
    </source>
</evidence>
<evidence type="ECO:0000256" key="2">
    <source>
        <dbReference type="ARBA" id="ARBA00022967"/>
    </source>
</evidence>
<dbReference type="Pfam" id="PF24836">
    <property type="entry name" value="NQRA_2nd"/>
    <property type="match status" value="1"/>
</dbReference>
<evidence type="ECO:0000313" key="13">
    <source>
        <dbReference type="Proteomes" id="UP000184268"/>
    </source>
</evidence>
<evidence type="ECO:0000259" key="10">
    <source>
        <dbReference type="Pfam" id="PF11973"/>
    </source>
</evidence>
<dbReference type="PANTHER" id="PTHR37839:SF1">
    <property type="entry name" value="NA(+)-TRANSLOCATING NADH-QUINONE REDUCTASE SUBUNIT A"/>
    <property type="match status" value="1"/>
</dbReference>
<dbReference type="Gene3D" id="2.40.50.100">
    <property type="match status" value="1"/>
</dbReference>
<dbReference type="EC" id="7.2.1.1" evidence="8"/>
<keyword evidence="6 8" id="KW-0830">Ubiquinone</keyword>
<protein>
    <recommendedName>
        <fullName evidence="8">Na(+)-translocating NADH-quinone reductase subunit A</fullName>
        <shortName evidence="8">Na(+)-NQR subunit A</shortName>
        <shortName evidence="8">Na(+)-translocating NQR subunit A</shortName>
        <ecNumber evidence="8">7.2.1.1</ecNumber>
    </recommendedName>
    <alternativeName>
        <fullName evidence="8">NQR complex subunit A</fullName>
    </alternativeName>
    <alternativeName>
        <fullName evidence="8">NQR-1 subunit A</fullName>
    </alternativeName>
</protein>
<evidence type="ECO:0000256" key="1">
    <source>
        <dbReference type="ARBA" id="ARBA00022448"/>
    </source>
</evidence>
<sequence>MITIKQGLDLPLAGGPEQVIQDGSAVSRVAILGEEYIGMRPTMQVRVGDRVKKGQVIFEDKKNPGVKFTAPASGTVSEINRGAKRVLQSVVIDLDGDDELTFSQYDANSLAQLEPQQVEDNLVNSGLWTALRTRPFSRVPALGSRPEGIFVTAIDTNPLAADPAVVLAEQGEAFKQGLVVLSRLAQVYLCQGAGAPLVSGLDKVSVHQFGGPHPAGLPGTHIHSLLPASANRTLWHINYQDVVAIGTLFSQGRLDSQRVVSLAGPMVVRPRLVRTLVGADLAQLTEGELSESHVRIISGSVLHGRTADDVHRYLGRYHQQVSVLGEGDEKELFGWVMPGANKFSFTRTFLSHFSPGKLFKMTTSTGGSDRAMVPIGQYERVMPLDILPTLLLRDLIARDTDGAQSLGALELDEEDLALCTFVCPGKYDYGAELRACLEIIEREG</sequence>
<dbReference type="HAMAP" id="MF_00425">
    <property type="entry name" value="NqrA"/>
    <property type="match status" value="1"/>
</dbReference>
<feature type="domain" description="Na(+)-translocating NADH-quinone reductase subunit A C-terminal" evidence="10">
    <location>
        <begin position="259"/>
        <end position="307"/>
    </location>
</feature>
<comment type="similarity">
    <text evidence="8">Belongs to the NqrA family.</text>
</comment>
<evidence type="ECO:0000256" key="3">
    <source>
        <dbReference type="ARBA" id="ARBA00023027"/>
    </source>
</evidence>
<proteinExistence type="inferred from homology"/>
<dbReference type="Pfam" id="PF05896">
    <property type="entry name" value="NQRA_N"/>
    <property type="match status" value="1"/>
</dbReference>
<evidence type="ECO:0000256" key="6">
    <source>
        <dbReference type="ARBA" id="ARBA00023075"/>
    </source>
</evidence>
<dbReference type="NCBIfam" id="TIGR01936">
    <property type="entry name" value="nqrA"/>
    <property type="match status" value="1"/>
</dbReference>
<feature type="domain" description="NqrA second alpha/beta" evidence="11">
    <location>
        <begin position="115"/>
        <end position="254"/>
    </location>
</feature>
<dbReference type="AlphaFoldDB" id="A0A1M5YHG6"/>
<evidence type="ECO:0000313" key="12">
    <source>
        <dbReference type="EMBL" id="SHI11364.1"/>
    </source>
</evidence>
<reference evidence="12 13" key="1">
    <citation type="submission" date="2016-11" db="EMBL/GenBank/DDBJ databases">
        <authorList>
            <person name="Jaros S."/>
            <person name="Januszkiewicz K."/>
            <person name="Wedrychowicz H."/>
        </authorList>
    </citation>
    <scope>NUCLEOTIDE SEQUENCE [LARGE SCALE GENOMIC DNA]</scope>
    <source>
        <strain evidence="12 13">DSM 16917</strain>
    </source>
</reference>
<accession>A0A1M5YHG6</accession>
<keyword evidence="7 8" id="KW-0739">Sodium transport</keyword>
<comment type="catalytic activity">
    <reaction evidence="8">
        <text>a ubiquinone + n Na(+)(in) + NADH + H(+) = a ubiquinol + n Na(+)(out) + NAD(+)</text>
        <dbReference type="Rhea" id="RHEA:47748"/>
        <dbReference type="Rhea" id="RHEA-COMP:9565"/>
        <dbReference type="Rhea" id="RHEA-COMP:9566"/>
        <dbReference type="ChEBI" id="CHEBI:15378"/>
        <dbReference type="ChEBI" id="CHEBI:16389"/>
        <dbReference type="ChEBI" id="CHEBI:17976"/>
        <dbReference type="ChEBI" id="CHEBI:29101"/>
        <dbReference type="ChEBI" id="CHEBI:57540"/>
        <dbReference type="ChEBI" id="CHEBI:57945"/>
        <dbReference type="EC" id="7.2.1.1"/>
    </reaction>
</comment>
<dbReference type="Proteomes" id="UP000184268">
    <property type="component" value="Unassembled WGS sequence"/>
</dbReference>
<keyword evidence="2 8" id="KW-1278">Translocase</keyword>
<keyword evidence="5 8" id="KW-0406">Ion transport</keyword>
<dbReference type="InterPro" id="IPR008703">
    <property type="entry name" value="NqrA"/>
</dbReference>
<keyword evidence="3 8" id="KW-0520">NAD</keyword>
<comment type="function">
    <text evidence="8">NQR complex catalyzes the reduction of ubiquinone-1 to ubiquinol by two successive reactions, coupled with the transport of Na(+) ions from the cytoplasm to the periplasm. NqrA to NqrE are probably involved in the second step, the conversion of ubisemiquinone to ubiquinol.</text>
</comment>
<dbReference type="RefSeq" id="WP_067660473.1">
    <property type="nucleotide sequence ID" value="NZ_FQXG01000007.1"/>
</dbReference>
<evidence type="ECO:0000259" key="9">
    <source>
        <dbReference type="Pfam" id="PF05896"/>
    </source>
</evidence>
<dbReference type="NCBIfam" id="NF003759">
    <property type="entry name" value="PRK05352.1-2"/>
    <property type="match status" value="1"/>
</dbReference>
<dbReference type="InterPro" id="IPR056147">
    <property type="entry name" value="NQRA_N"/>
</dbReference>
<feature type="domain" description="NqrA N-terminal barrel-sandwich hybrid" evidence="9">
    <location>
        <begin position="2"/>
        <end position="95"/>
    </location>
</feature>
<keyword evidence="1 8" id="KW-0813">Transport</keyword>
<dbReference type="GO" id="GO:0006814">
    <property type="term" value="P:sodium ion transport"/>
    <property type="evidence" value="ECO:0007669"/>
    <property type="project" value="UniProtKB-UniRule"/>
</dbReference>